<dbReference type="Pfam" id="PF00196">
    <property type="entry name" value="GerE"/>
    <property type="match status" value="1"/>
</dbReference>
<dbReference type="SMART" id="SM00421">
    <property type="entry name" value="HTH_LUXR"/>
    <property type="match status" value="1"/>
</dbReference>
<evidence type="ECO:0000259" key="4">
    <source>
        <dbReference type="PROSITE" id="PS50043"/>
    </source>
</evidence>
<keyword evidence="3" id="KW-0804">Transcription</keyword>
<gene>
    <name evidence="5" type="ORF">N7U68_15780</name>
</gene>
<name>A0ABY6D8W3_9RHOB</name>
<keyword evidence="1" id="KW-0805">Transcription regulation</keyword>
<dbReference type="PRINTS" id="PR00038">
    <property type="entry name" value="HTHLUXR"/>
</dbReference>
<dbReference type="RefSeq" id="WP_263047427.1">
    <property type="nucleotide sequence ID" value="NZ_CP106738.1"/>
</dbReference>
<dbReference type="PANTHER" id="PTHR44688:SF16">
    <property type="entry name" value="DNA-BINDING TRANSCRIPTIONAL ACTIVATOR DEVR_DOSR"/>
    <property type="match status" value="1"/>
</dbReference>
<reference evidence="5" key="1">
    <citation type="submission" date="2022-10" db="EMBL/GenBank/DDBJ databases">
        <title>Roseovarius pelagicus sp. nov., isolated from Arctic seawater.</title>
        <authorList>
            <person name="Hong Y.W."/>
            <person name="Hwang C.Y."/>
        </authorList>
    </citation>
    <scope>NUCLEOTIDE SEQUENCE</scope>
    <source>
        <strain evidence="5">HL-MP18</strain>
    </source>
</reference>
<dbReference type="SUPFAM" id="SSF46894">
    <property type="entry name" value="C-terminal effector domain of the bipartite response regulators"/>
    <property type="match status" value="1"/>
</dbReference>
<dbReference type="Proteomes" id="UP001064087">
    <property type="component" value="Chromosome"/>
</dbReference>
<sequence length="316" mass="35963">MAKHETLTCFRTVFEAVGTPDFEKELADAMGNVLDFDFITMARYSTREMPRFLIHSHTFPSHMAELYLSEFAASDPYLDHWRRTRKEGVVWLQDFVRDHNRYSHYTGGLMPEIGVTDEIGVFLPGVADSSVAIFFNKKDALFSLEDSQALRGIFDACAALYRLHIRSLLRVSPEHIDSSPSLGYPLRITNSAGSTIWVTNEWSKQEVPEAELECFPLEASFGLPERFLWTLTPKDLSDQPAAQTSTIENWSNQMGLTPREKDIVQLIFKGHSSTNIAHMLDLSLGNIKNHKGRIYRKLGITSERELFLMFFGAMAE</sequence>
<dbReference type="EMBL" id="CP106738">
    <property type="protein sequence ID" value="UXX82540.1"/>
    <property type="molecule type" value="Genomic_DNA"/>
</dbReference>
<dbReference type="CDD" id="cd06170">
    <property type="entry name" value="LuxR_C_like"/>
    <property type="match status" value="1"/>
</dbReference>
<dbReference type="PROSITE" id="PS50043">
    <property type="entry name" value="HTH_LUXR_2"/>
    <property type="match status" value="1"/>
</dbReference>
<evidence type="ECO:0000313" key="6">
    <source>
        <dbReference type="Proteomes" id="UP001064087"/>
    </source>
</evidence>
<evidence type="ECO:0000256" key="3">
    <source>
        <dbReference type="ARBA" id="ARBA00023163"/>
    </source>
</evidence>
<proteinExistence type="predicted"/>
<evidence type="ECO:0000256" key="1">
    <source>
        <dbReference type="ARBA" id="ARBA00023015"/>
    </source>
</evidence>
<keyword evidence="6" id="KW-1185">Reference proteome</keyword>
<keyword evidence="2" id="KW-0238">DNA-binding</keyword>
<dbReference type="PANTHER" id="PTHR44688">
    <property type="entry name" value="DNA-BINDING TRANSCRIPTIONAL ACTIVATOR DEVR_DOSR"/>
    <property type="match status" value="1"/>
</dbReference>
<dbReference type="PROSITE" id="PS00622">
    <property type="entry name" value="HTH_LUXR_1"/>
    <property type="match status" value="1"/>
</dbReference>
<protein>
    <submittedName>
        <fullName evidence="5">LuxR C-terminal-related transcriptional regulator</fullName>
    </submittedName>
</protein>
<organism evidence="5 6">
    <name type="scientific">Roseovarius pelagicus</name>
    <dbReference type="NCBI Taxonomy" id="2980108"/>
    <lineage>
        <taxon>Bacteria</taxon>
        <taxon>Pseudomonadati</taxon>
        <taxon>Pseudomonadota</taxon>
        <taxon>Alphaproteobacteria</taxon>
        <taxon>Rhodobacterales</taxon>
        <taxon>Roseobacteraceae</taxon>
        <taxon>Roseovarius</taxon>
    </lineage>
</organism>
<dbReference type="InterPro" id="IPR000792">
    <property type="entry name" value="Tscrpt_reg_LuxR_C"/>
</dbReference>
<accession>A0ABY6D8W3</accession>
<feature type="domain" description="HTH luxR-type" evidence="4">
    <location>
        <begin position="249"/>
        <end position="314"/>
    </location>
</feature>
<dbReference type="InterPro" id="IPR016032">
    <property type="entry name" value="Sig_transdc_resp-reg_C-effctor"/>
</dbReference>
<evidence type="ECO:0000256" key="2">
    <source>
        <dbReference type="ARBA" id="ARBA00023125"/>
    </source>
</evidence>
<dbReference type="Gene3D" id="1.10.10.10">
    <property type="entry name" value="Winged helix-like DNA-binding domain superfamily/Winged helix DNA-binding domain"/>
    <property type="match status" value="1"/>
</dbReference>
<dbReference type="InterPro" id="IPR036388">
    <property type="entry name" value="WH-like_DNA-bd_sf"/>
</dbReference>
<evidence type="ECO:0000313" key="5">
    <source>
        <dbReference type="EMBL" id="UXX82540.1"/>
    </source>
</evidence>